<dbReference type="InterPro" id="IPR013096">
    <property type="entry name" value="Cupin_2"/>
</dbReference>
<dbReference type="EMBL" id="JBHSEC010000006">
    <property type="protein sequence ID" value="MFC4409943.1"/>
    <property type="molecule type" value="Genomic_DNA"/>
</dbReference>
<evidence type="ECO:0000259" key="2">
    <source>
        <dbReference type="Pfam" id="PF07883"/>
    </source>
</evidence>
<protein>
    <submittedName>
        <fullName evidence="3">Cupin domain-containing protein</fullName>
    </submittedName>
</protein>
<keyword evidence="1" id="KW-0479">Metal-binding</keyword>
<dbReference type="RefSeq" id="WP_378153243.1">
    <property type="nucleotide sequence ID" value="NZ_JBHSEC010000006.1"/>
</dbReference>
<organism evidence="3 4">
    <name type="scientific">Chungangia koreensis</name>
    <dbReference type="NCBI Taxonomy" id="752657"/>
    <lineage>
        <taxon>Bacteria</taxon>
        <taxon>Bacillati</taxon>
        <taxon>Bacillota</taxon>
        <taxon>Bacilli</taxon>
        <taxon>Lactobacillales</taxon>
        <taxon>Chungangia</taxon>
    </lineage>
</organism>
<reference evidence="4" key="1">
    <citation type="journal article" date="2019" name="Int. J. Syst. Evol. Microbiol.">
        <title>The Global Catalogue of Microorganisms (GCM) 10K type strain sequencing project: providing services to taxonomists for standard genome sequencing and annotation.</title>
        <authorList>
            <consortium name="The Broad Institute Genomics Platform"/>
            <consortium name="The Broad Institute Genome Sequencing Center for Infectious Disease"/>
            <person name="Wu L."/>
            <person name="Ma J."/>
        </authorList>
    </citation>
    <scope>NUCLEOTIDE SEQUENCE [LARGE SCALE GENOMIC DNA]</scope>
    <source>
        <strain evidence="4">CCUG 59778</strain>
    </source>
</reference>
<dbReference type="Gene3D" id="2.60.120.10">
    <property type="entry name" value="Jelly Rolls"/>
    <property type="match status" value="1"/>
</dbReference>
<dbReference type="InterPro" id="IPR011051">
    <property type="entry name" value="RmlC_Cupin_sf"/>
</dbReference>
<evidence type="ECO:0000313" key="4">
    <source>
        <dbReference type="Proteomes" id="UP001595817"/>
    </source>
</evidence>
<accession>A0ABV8X1Y7</accession>
<evidence type="ECO:0000256" key="1">
    <source>
        <dbReference type="ARBA" id="ARBA00022723"/>
    </source>
</evidence>
<keyword evidence="4" id="KW-1185">Reference proteome</keyword>
<proteinExistence type="predicted"/>
<comment type="caution">
    <text evidence="3">The sequence shown here is derived from an EMBL/GenBank/DDBJ whole genome shotgun (WGS) entry which is preliminary data.</text>
</comment>
<gene>
    <name evidence="3" type="ORF">ACFOZY_05760</name>
</gene>
<dbReference type="InterPro" id="IPR014710">
    <property type="entry name" value="RmlC-like_jellyroll"/>
</dbReference>
<evidence type="ECO:0000313" key="3">
    <source>
        <dbReference type="EMBL" id="MFC4409943.1"/>
    </source>
</evidence>
<dbReference type="InterPro" id="IPR051610">
    <property type="entry name" value="GPI/OXD"/>
</dbReference>
<sequence length="126" mass="14271">MAYWKNENDVEVYSPPGHEGTFNRRLVGPAEGIENMEVIIGEMEPGGLADPHLHDDMEQIMYILSGKMHAIINGEESVLTVGDIVWIPKKSMHDIRNAGDENLRFVLMYSPQKVSNEGLKEMEEMK</sequence>
<dbReference type="PANTHER" id="PTHR35848">
    <property type="entry name" value="OXALATE-BINDING PROTEIN"/>
    <property type="match status" value="1"/>
</dbReference>
<name>A0ABV8X1Y7_9LACT</name>
<dbReference type="Proteomes" id="UP001595817">
    <property type="component" value="Unassembled WGS sequence"/>
</dbReference>
<feature type="domain" description="Cupin type-2" evidence="2">
    <location>
        <begin position="42"/>
        <end position="108"/>
    </location>
</feature>
<dbReference type="SUPFAM" id="SSF51182">
    <property type="entry name" value="RmlC-like cupins"/>
    <property type="match status" value="1"/>
</dbReference>
<dbReference type="Pfam" id="PF07883">
    <property type="entry name" value="Cupin_2"/>
    <property type="match status" value="1"/>
</dbReference>